<dbReference type="SUPFAM" id="SSF47598">
    <property type="entry name" value="Ribbon-helix-helix"/>
    <property type="match status" value="1"/>
</dbReference>
<evidence type="ECO:0000256" key="1">
    <source>
        <dbReference type="ARBA" id="ARBA00022649"/>
    </source>
</evidence>
<reference evidence="2" key="1">
    <citation type="journal article" date="2014" name="Front. Microbiol.">
        <title>High frequency of phylogenetically diverse reductive dehalogenase-homologous genes in deep subseafloor sedimentary metagenomes.</title>
        <authorList>
            <person name="Kawai M."/>
            <person name="Futagami T."/>
            <person name="Toyoda A."/>
            <person name="Takaki Y."/>
            <person name="Nishi S."/>
            <person name="Hori S."/>
            <person name="Arai W."/>
            <person name="Tsubouchi T."/>
            <person name="Morono Y."/>
            <person name="Uchiyama I."/>
            <person name="Ito T."/>
            <person name="Fujiyama A."/>
            <person name="Inagaki F."/>
            <person name="Takami H."/>
        </authorList>
    </citation>
    <scope>NUCLEOTIDE SEQUENCE</scope>
    <source>
        <strain evidence="2">Expedition CK06-06</strain>
    </source>
</reference>
<comment type="caution">
    <text evidence="2">The sequence shown here is derived from an EMBL/GenBank/DDBJ whole genome shotgun (WGS) entry which is preliminary data.</text>
</comment>
<keyword evidence="1" id="KW-1277">Toxin-antitoxin system</keyword>
<dbReference type="Pfam" id="PF08681">
    <property type="entry name" value="TacA1"/>
    <property type="match status" value="1"/>
</dbReference>
<feature type="non-terminal residue" evidence="2">
    <location>
        <position position="80"/>
    </location>
</feature>
<sequence length="80" mass="9553">METQSRKNERIDLRVTLEEKKMFLKAHRISGDRTFSSFITRVVKAKSFEIIEENERILASERDRKIFFDALFSDQEPNQT</sequence>
<name>X1M5U1_9ZZZZ</name>
<dbReference type="Gene3D" id="1.20.5.780">
    <property type="entry name" value="Single helix bin"/>
    <property type="match status" value="1"/>
</dbReference>
<dbReference type="EMBL" id="BARV01010258">
    <property type="protein sequence ID" value="GAI10030.1"/>
    <property type="molecule type" value="Genomic_DNA"/>
</dbReference>
<gene>
    <name evidence="2" type="ORF">S06H3_19926</name>
</gene>
<dbReference type="InterPro" id="IPR010985">
    <property type="entry name" value="Ribbon_hlx_hlx"/>
</dbReference>
<organism evidence="2">
    <name type="scientific">marine sediment metagenome</name>
    <dbReference type="NCBI Taxonomy" id="412755"/>
    <lineage>
        <taxon>unclassified sequences</taxon>
        <taxon>metagenomes</taxon>
        <taxon>ecological metagenomes</taxon>
    </lineage>
</organism>
<proteinExistence type="predicted"/>
<evidence type="ECO:0000313" key="2">
    <source>
        <dbReference type="EMBL" id="GAI10030.1"/>
    </source>
</evidence>
<evidence type="ECO:0008006" key="3">
    <source>
        <dbReference type="Google" id="ProtNLM"/>
    </source>
</evidence>
<dbReference type="GO" id="GO:0006355">
    <property type="term" value="P:regulation of DNA-templated transcription"/>
    <property type="evidence" value="ECO:0007669"/>
    <property type="project" value="InterPro"/>
</dbReference>
<dbReference type="AlphaFoldDB" id="X1M5U1"/>
<accession>X1M5U1</accession>
<protein>
    <recommendedName>
        <fullName evidence="3">DUF1778 domain-containing protein</fullName>
    </recommendedName>
</protein>
<dbReference type="InterPro" id="IPR014795">
    <property type="entry name" value="TacA_1-like"/>
</dbReference>